<feature type="domain" description="Peptidase M16 N-terminal" evidence="3">
    <location>
        <begin position="543"/>
        <end position="676"/>
    </location>
</feature>
<reference evidence="5 6" key="1">
    <citation type="submission" date="2023-03" db="EMBL/GenBank/DDBJ databases">
        <title>Draft genome sequence of Thalassotalea eurytherma JCM 18482T.</title>
        <authorList>
            <person name="Sawabe T."/>
        </authorList>
    </citation>
    <scope>NUCLEOTIDE SEQUENCE [LARGE SCALE GENOMIC DNA]</scope>
    <source>
        <strain evidence="5 6">JCM 18482</strain>
    </source>
</reference>
<proteinExistence type="inferred from homology"/>
<dbReference type="InterPro" id="IPR050361">
    <property type="entry name" value="MPP/UQCRC_Complex"/>
</dbReference>
<feature type="domain" description="Peptidase M16 C-terminal" evidence="4">
    <location>
        <begin position="218"/>
        <end position="394"/>
    </location>
</feature>
<feature type="domain" description="Peptidase M16 N-terminal" evidence="3">
    <location>
        <begin position="60"/>
        <end position="185"/>
    </location>
</feature>
<dbReference type="InterPro" id="IPR007863">
    <property type="entry name" value="Peptidase_M16_C"/>
</dbReference>
<evidence type="ECO:0000259" key="3">
    <source>
        <dbReference type="Pfam" id="PF00675"/>
    </source>
</evidence>
<dbReference type="InterPro" id="IPR011249">
    <property type="entry name" value="Metalloenz_LuxS/M16"/>
</dbReference>
<dbReference type="InterPro" id="IPR011765">
    <property type="entry name" value="Pept_M16_N"/>
</dbReference>
<dbReference type="Gene3D" id="3.30.830.10">
    <property type="entry name" value="Metalloenzyme, LuxS/M16 peptidase-like"/>
    <property type="match status" value="4"/>
</dbReference>
<sequence length="956" mass="106260">MNTKQKFKKSMLATVVASITLLTACQSSNTIEQPTKFASTPAAQQFDIEYEAFTLDNGLKVILHQDKSDPIVAISTIVHVGSSREKPGRTGFAHFFEHMSFNDSENVPKGANRKMIPELGGSRNGGTWSDGTIYYEVVPKDAFDKLLWIDSDRLGFMINTVDAGTLEREKQVVKNEKRQRVDNRPYGHAGHVIKKALYPTEHPYNWTVIGDLADLQAATLEDVREFYEQYYVPSNATMVIAGDFDIAQTKEKVKRWFGEIKPGKPVGKLSPQPVTLTETKKLYHLDNFAKLPEIRLTFPTVEQYHPDAYALDALGEILSSGKQAPLYKTLVDDKKLAPNAYAWNSSQEIAGTFTMLVRGKAGVELDAIYQGINEALESFDEKGFNEALLTKIKAEQETSFYYEIESVLDKAQKLGEYNEFAGSPEFIKQDIANITAVTVDDVKRVFKKYIYKQPAIITSFVPKDQPDLVVTGSTKANVVEEVVVQGKEQKFVENDAISYEKTPTKHDRSEPPLSELPMLTVPDVWQQQMTNGIVLSGIEQNELPIVNFNLTIEGGQQLDAKDKIGTASLMAALMNEGTQNKTPQELEEAIGLLGASLSISASYEGITIRGNTLAKNFEKTIELASEMLLQPRWQESEFERLKAARLTQIKAAKGNANAIARTAFSQLIYSAEHVASKPLGGTEHSVANVSLDDVKSYYQQFISPKLASFQIVGDVNQQRVVKALSAFDSWQGQSIDIPVQPSAPARTKPEIYFIDMPNAKQSVIMLGKALVSGSDEAYYPIQVANNRLGGGMSARLAQTLRIEKGYTYGAYSYMRGAGYQSPFVASSQVRTNVTLESLEIFKSLVGDYNENFTKEDLAVTKNMIIKGNSRRFETLNQLLGMLNMMSRFDLPTNYVEDQQAYVQGVSQQAVIDTIEAYLDEQTMVYLIVGDANTQLSRIKELGYGEPVILNVDGDKI</sequence>
<evidence type="ECO:0000256" key="1">
    <source>
        <dbReference type="ARBA" id="ARBA00007261"/>
    </source>
</evidence>
<dbReference type="EMBL" id="BSSU01000007">
    <property type="protein sequence ID" value="GLX82173.1"/>
    <property type="molecule type" value="Genomic_DNA"/>
</dbReference>
<feature type="domain" description="Peptidase M16 C-terminal" evidence="4">
    <location>
        <begin position="688"/>
        <end position="862"/>
    </location>
</feature>
<dbReference type="Pfam" id="PF00675">
    <property type="entry name" value="Peptidase_M16"/>
    <property type="match status" value="2"/>
</dbReference>
<evidence type="ECO:0000313" key="6">
    <source>
        <dbReference type="Proteomes" id="UP001157133"/>
    </source>
</evidence>
<protein>
    <submittedName>
        <fullName evidence="5">Peptidase M16</fullName>
    </submittedName>
</protein>
<evidence type="ECO:0000313" key="5">
    <source>
        <dbReference type="EMBL" id="GLX82173.1"/>
    </source>
</evidence>
<comment type="similarity">
    <text evidence="1">Belongs to the peptidase M16 family.</text>
</comment>
<evidence type="ECO:0000259" key="4">
    <source>
        <dbReference type="Pfam" id="PF05193"/>
    </source>
</evidence>
<dbReference type="PANTHER" id="PTHR11851:SF49">
    <property type="entry name" value="MITOCHONDRIAL-PROCESSING PEPTIDASE SUBUNIT ALPHA"/>
    <property type="match status" value="1"/>
</dbReference>
<feature type="signal peptide" evidence="2">
    <location>
        <begin position="1"/>
        <end position="24"/>
    </location>
</feature>
<organism evidence="5 6">
    <name type="scientific">Thalassotalea eurytherma</name>
    <dbReference type="NCBI Taxonomy" id="1144278"/>
    <lineage>
        <taxon>Bacteria</taxon>
        <taxon>Pseudomonadati</taxon>
        <taxon>Pseudomonadota</taxon>
        <taxon>Gammaproteobacteria</taxon>
        <taxon>Alteromonadales</taxon>
        <taxon>Colwelliaceae</taxon>
        <taxon>Thalassotalea</taxon>
    </lineage>
</organism>
<dbReference type="SUPFAM" id="SSF63411">
    <property type="entry name" value="LuxS/MPP-like metallohydrolase"/>
    <property type="match status" value="4"/>
</dbReference>
<dbReference type="Pfam" id="PF05193">
    <property type="entry name" value="Peptidase_M16_C"/>
    <property type="match status" value="2"/>
</dbReference>
<accession>A0ABQ6H1U5</accession>
<comment type="caution">
    <text evidence="5">The sequence shown here is derived from an EMBL/GenBank/DDBJ whole genome shotgun (WGS) entry which is preliminary data.</text>
</comment>
<keyword evidence="2" id="KW-0732">Signal</keyword>
<dbReference type="PANTHER" id="PTHR11851">
    <property type="entry name" value="METALLOPROTEASE"/>
    <property type="match status" value="1"/>
</dbReference>
<feature type="chain" id="PRO_5046070938" evidence="2">
    <location>
        <begin position="25"/>
        <end position="956"/>
    </location>
</feature>
<evidence type="ECO:0000256" key="2">
    <source>
        <dbReference type="SAM" id="SignalP"/>
    </source>
</evidence>
<name>A0ABQ6H1U5_9GAMM</name>
<dbReference type="PROSITE" id="PS51257">
    <property type="entry name" value="PROKAR_LIPOPROTEIN"/>
    <property type="match status" value="1"/>
</dbReference>
<dbReference type="Proteomes" id="UP001157133">
    <property type="component" value="Unassembled WGS sequence"/>
</dbReference>
<keyword evidence="6" id="KW-1185">Reference proteome</keyword>
<gene>
    <name evidence="5" type="ORF">theurythT_16250</name>
</gene>
<dbReference type="RefSeq" id="WP_284207531.1">
    <property type="nucleotide sequence ID" value="NZ_BSSU01000007.1"/>
</dbReference>